<reference evidence="2 3" key="1">
    <citation type="submission" date="2018-04" db="EMBL/GenBank/DDBJ databases">
        <title>Novel actinobacteria from marine sediment.</title>
        <authorList>
            <person name="Ng Z.Y."/>
            <person name="Tan G.Y.A."/>
        </authorList>
    </citation>
    <scope>NUCLEOTIDE SEQUENCE [LARGE SCALE GENOMIC DNA]</scope>
    <source>
        <strain evidence="2 3">TPS81</strain>
    </source>
</reference>
<accession>A0A368T5A3</accession>
<evidence type="ECO:0000313" key="2">
    <source>
        <dbReference type="EMBL" id="RCV54380.1"/>
    </source>
</evidence>
<protein>
    <submittedName>
        <fullName evidence="2">Uncharacterized protein</fullName>
    </submittedName>
</protein>
<feature type="compositionally biased region" description="Basic and acidic residues" evidence="1">
    <location>
        <begin position="225"/>
        <end position="244"/>
    </location>
</feature>
<evidence type="ECO:0000256" key="1">
    <source>
        <dbReference type="SAM" id="MobiDB-lite"/>
    </source>
</evidence>
<feature type="region of interest" description="Disordered" evidence="1">
    <location>
        <begin position="215"/>
        <end position="244"/>
    </location>
</feature>
<dbReference type="EMBL" id="QEIN01000168">
    <property type="protein sequence ID" value="RCV54380.1"/>
    <property type="molecule type" value="Genomic_DNA"/>
</dbReference>
<dbReference type="RefSeq" id="WP_114399954.1">
    <property type="nucleotide sequence ID" value="NZ_QEIM01000167.1"/>
</dbReference>
<gene>
    <name evidence="2" type="ORF">DEF24_19365</name>
</gene>
<sequence length="244" mass="26713">MTGILVATAGVLLYLALRSALRGEWRAEARMRDLALLQAEQTEKRYRAQIQSLLAAQRAAELYIGEEARVQDDRSVTKFAVAARTVALQVSAARGDRAAADAKLARVMGGTHGAKPLLLRDPGGRLRLAPGIELAGPDRALVTAYLDKYNGSVGALEEFAAELAGIEPVTAANRDREFEGAVPLRPTPDPARYDRGYARSRRGAAWLPQALTRRRAARPPYPRAETVRRGVERDVRDHLTRGRL</sequence>
<proteinExistence type="predicted"/>
<organism evidence="2 3">
    <name type="scientific">Marinitenerispora sediminis</name>
    <dbReference type="NCBI Taxonomy" id="1931232"/>
    <lineage>
        <taxon>Bacteria</taxon>
        <taxon>Bacillati</taxon>
        <taxon>Actinomycetota</taxon>
        <taxon>Actinomycetes</taxon>
        <taxon>Streptosporangiales</taxon>
        <taxon>Nocardiopsidaceae</taxon>
        <taxon>Marinitenerispora</taxon>
    </lineage>
</organism>
<dbReference type="AlphaFoldDB" id="A0A368T5A3"/>
<name>A0A368T5A3_9ACTN</name>
<keyword evidence="3" id="KW-1185">Reference proteome</keyword>
<evidence type="ECO:0000313" key="3">
    <source>
        <dbReference type="Proteomes" id="UP000253318"/>
    </source>
</evidence>
<dbReference type="Proteomes" id="UP000253318">
    <property type="component" value="Unassembled WGS sequence"/>
</dbReference>
<comment type="caution">
    <text evidence="2">The sequence shown here is derived from an EMBL/GenBank/DDBJ whole genome shotgun (WGS) entry which is preliminary data.</text>
</comment>